<keyword evidence="2" id="KW-0238">DNA-binding</keyword>
<evidence type="ECO:0000256" key="2">
    <source>
        <dbReference type="ARBA" id="ARBA00023125"/>
    </source>
</evidence>
<dbReference type="PROSITE" id="PS50043">
    <property type="entry name" value="HTH_LUXR_2"/>
    <property type="match status" value="1"/>
</dbReference>
<dbReference type="EMBL" id="BAABIC010000005">
    <property type="protein sequence ID" value="GAA4685193.1"/>
    <property type="molecule type" value="Genomic_DNA"/>
</dbReference>
<keyword evidence="3" id="KW-0804">Transcription</keyword>
<dbReference type="Pfam" id="PF00196">
    <property type="entry name" value="GerE"/>
    <property type="match status" value="1"/>
</dbReference>
<dbReference type="PRINTS" id="PR00038">
    <property type="entry name" value="HTHLUXR"/>
</dbReference>
<dbReference type="InterPro" id="IPR016032">
    <property type="entry name" value="Sig_transdc_resp-reg_C-effctor"/>
</dbReference>
<dbReference type="InterPro" id="IPR000792">
    <property type="entry name" value="Tscrpt_reg_LuxR_C"/>
</dbReference>
<dbReference type="SMART" id="SM00421">
    <property type="entry name" value="HTH_LUXR"/>
    <property type="match status" value="1"/>
</dbReference>
<evidence type="ECO:0000256" key="3">
    <source>
        <dbReference type="ARBA" id="ARBA00023163"/>
    </source>
</evidence>
<protein>
    <recommendedName>
        <fullName evidence="4">HTH luxR-type domain-containing protein</fullName>
    </recommendedName>
</protein>
<dbReference type="Proteomes" id="UP001500325">
    <property type="component" value="Unassembled WGS sequence"/>
</dbReference>
<dbReference type="PANTHER" id="PTHR44688:SF16">
    <property type="entry name" value="DNA-BINDING TRANSCRIPTIONAL ACTIVATOR DEVR_DOSR"/>
    <property type="match status" value="1"/>
</dbReference>
<accession>A0ABP8WA90</accession>
<evidence type="ECO:0000256" key="1">
    <source>
        <dbReference type="ARBA" id="ARBA00023015"/>
    </source>
</evidence>
<reference evidence="6" key="1">
    <citation type="journal article" date="2019" name="Int. J. Syst. Evol. Microbiol.">
        <title>The Global Catalogue of Microorganisms (GCM) 10K type strain sequencing project: providing services to taxonomists for standard genome sequencing and annotation.</title>
        <authorList>
            <consortium name="The Broad Institute Genomics Platform"/>
            <consortium name="The Broad Institute Genome Sequencing Center for Infectious Disease"/>
            <person name="Wu L."/>
            <person name="Ma J."/>
        </authorList>
    </citation>
    <scope>NUCLEOTIDE SEQUENCE [LARGE SCALE GENOMIC DNA]</scope>
    <source>
        <strain evidence="6">JCM 18055</strain>
    </source>
</reference>
<evidence type="ECO:0000313" key="6">
    <source>
        <dbReference type="Proteomes" id="UP001500325"/>
    </source>
</evidence>
<dbReference type="PANTHER" id="PTHR44688">
    <property type="entry name" value="DNA-BINDING TRANSCRIPTIONAL ACTIVATOR DEVR_DOSR"/>
    <property type="match status" value="1"/>
</dbReference>
<comment type="caution">
    <text evidence="5">The sequence shown here is derived from an EMBL/GenBank/DDBJ whole genome shotgun (WGS) entry which is preliminary data.</text>
</comment>
<dbReference type="InterPro" id="IPR036388">
    <property type="entry name" value="WH-like_DNA-bd_sf"/>
</dbReference>
<evidence type="ECO:0000313" key="5">
    <source>
        <dbReference type="EMBL" id="GAA4685193.1"/>
    </source>
</evidence>
<proteinExistence type="predicted"/>
<feature type="domain" description="HTH luxR-type" evidence="4">
    <location>
        <begin position="26"/>
        <end position="91"/>
    </location>
</feature>
<keyword evidence="6" id="KW-1185">Reference proteome</keyword>
<organism evidence="5 6">
    <name type="scientific">Pseudonocardia yuanmonensis</name>
    <dbReference type="NCBI Taxonomy" id="1095914"/>
    <lineage>
        <taxon>Bacteria</taxon>
        <taxon>Bacillati</taxon>
        <taxon>Actinomycetota</taxon>
        <taxon>Actinomycetes</taxon>
        <taxon>Pseudonocardiales</taxon>
        <taxon>Pseudonocardiaceae</taxon>
        <taxon>Pseudonocardia</taxon>
    </lineage>
</organism>
<dbReference type="SUPFAM" id="SSF46894">
    <property type="entry name" value="C-terminal effector domain of the bipartite response regulators"/>
    <property type="match status" value="1"/>
</dbReference>
<keyword evidence="1" id="KW-0805">Transcription regulation</keyword>
<gene>
    <name evidence="5" type="ORF">GCM10023215_20340</name>
</gene>
<name>A0ABP8WA90_9PSEU</name>
<sequence>MDKESILHQAQRPPWTKPVHADVAEQIAYLPRLTPRQRQVLYGVARGLTNQQIADRLGIAHTTVKWHLGTLMAKFAVSNRTELAYVAVKCGLA</sequence>
<dbReference type="CDD" id="cd06170">
    <property type="entry name" value="LuxR_C_like"/>
    <property type="match status" value="1"/>
</dbReference>
<evidence type="ECO:0000259" key="4">
    <source>
        <dbReference type="PROSITE" id="PS50043"/>
    </source>
</evidence>
<dbReference type="Gene3D" id="1.10.10.10">
    <property type="entry name" value="Winged helix-like DNA-binding domain superfamily/Winged helix DNA-binding domain"/>
    <property type="match status" value="1"/>
</dbReference>